<evidence type="ECO:0000256" key="7">
    <source>
        <dbReference type="ARBA" id="ARBA00022679"/>
    </source>
</evidence>
<sequence>MRINPPEFWTQDRTSLRARLLTPLSSITQGIGLWRARRAAPVLAGVPVLCCGNLTMGGAGKTTLALDLGRRLKAQGHRPHFLTRGYGGTTRGPLRVDGILHDAETVGDEPLLLAQVAPTWVGRDRAATAQEAVAAGADCLILDDGLQNHTLHQDMRIVTVDGATGFGNGKLFPAGPLREPVAAGLSRADAIVMIGRDDTRLRDNLPAQIPYAVARLVPGPEIRRLQGRRVIAFAGIARPTKFFDTLTEAGIQPLRCLSFPDHHRYGERDLKRLARLRLQEGVTLVTTAKDAVKLPAWLRQQVTVINIELLWSDPGAPEELLNRLWIENAAA</sequence>
<dbReference type="STRING" id="320497.A0U93_04165"/>
<comment type="pathway">
    <text evidence="2 13">Glycolipid biosynthesis; lipid IV(A) biosynthesis; lipid IV(A) from (3R)-3-hydroxytetradecanoyl-[acyl-carrier-protein] and UDP-N-acetyl-alpha-D-glucosamine: step 6/6.</text>
</comment>
<keyword evidence="15" id="KW-1185">Reference proteome</keyword>
<accession>A0A1U9KN96</accession>
<dbReference type="GO" id="GO:0009029">
    <property type="term" value="F:lipid-A 4'-kinase activity"/>
    <property type="evidence" value="ECO:0007669"/>
    <property type="project" value="UniProtKB-UniRule"/>
</dbReference>
<keyword evidence="5 13" id="KW-0444">Lipid biosynthesis</keyword>
<evidence type="ECO:0000256" key="6">
    <source>
        <dbReference type="ARBA" id="ARBA00022556"/>
    </source>
</evidence>
<name>A0A1U9KN96_9PROT</name>
<dbReference type="GO" id="GO:0009245">
    <property type="term" value="P:lipid A biosynthetic process"/>
    <property type="evidence" value="ECO:0007669"/>
    <property type="project" value="UniProtKB-UniRule"/>
</dbReference>
<dbReference type="Pfam" id="PF02606">
    <property type="entry name" value="LpxK"/>
    <property type="match status" value="1"/>
</dbReference>
<dbReference type="AlphaFoldDB" id="A0A1U9KN96"/>
<evidence type="ECO:0000256" key="12">
    <source>
        <dbReference type="ARBA" id="ARBA00029757"/>
    </source>
</evidence>
<dbReference type="GO" id="GO:0005886">
    <property type="term" value="C:plasma membrane"/>
    <property type="evidence" value="ECO:0007669"/>
    <property type="project" value="TreeGrafter"/>
</dbReference>
<evidence type="ECO:0000256" key="11">
    <source>
        <dbReference type="ARBA" id="ARBA00023098"/>
    </source>
</evidence>
<organism evidence="14 15">
    <name type="scientific">Neoasaia chiangmaiensis</name>
    <dbReference type="NCBI Taxonomy" id="320497"/>
    <lineage>
        <taxon>Bacteria</taxon>
        <taxon>Pseudomonadati</taxon>
        <taxon>Pseudomonadota</taxon>
        <taxon>Alphaproteobacteria</taxon>
        <taxon>Acetobacterales</taxon>
        <taxon>Acetobacteraceae</taxon>
        <taxon>Neoasaia</taxon>
    </lineage>
</organism>
<keyword evidence="6 13" id="KW-0441">Lipid A biosynthesis</keyword>
<protein>
    <recommendedName>
        <fullName evidence="4 13">Tetraacyldisaccharide 4'-kinase</fullName>
        <ecNumber evidence="3 13">2.7.1.130</ecNumber>
    </recommendedName>
    <alternativeName>
        <fullName evidence="12 13">Lipid A 4'-kinase</fullName>
    </alternativeName>
</protein>
<evidence type="ECO:0000256" key="13">
    <source>
        <dbReference type="HAMAP-Rule" id="MF_00409"/>
    </source>
</evidence>
<dbReference type="OrthoDB" id="9766423at2"/>
<dbReference type="UniPathway" id="UPA00359">
    <property type="reaction ID" value="UER00482"/>
</dbReference>
<comment type="function">
    <text evidence="1 13">Transfers the gamma-phosphate of ATP to the 4'-position of a tetraacyldisaccharide 1-phosphate intermediate (termed DS-1-P) to form tetraacyldisaccharide 1,4'-bis-phosphate (lipid IVA).</text>
</comment>
<comment type="similarity">
    <text evidence="13">Belongs to the LpxK family.</text>
</comment>
<dbReference type="EC" id="2.7.1.130" evidence="3 13"/>
<evidence type="ECO:0000256" key="3">
    <source>
        <dbReference type="ARBA" id="ARBA00012071"/>
    </source>
</evidence>
<comment type="catalytic activity">
    <reaction evidence="13">
        <text>a lipid A disaccharide + ATP = a lipid IVA + ADP + H(+)</text>
        <dbReference type="Rhea" id="RHEA:67840"/>
        <dbReference type="ChEBI" id="CHEBI:15378"/>
        <dbReference type="ChEBI" id="CHEBI:30616"/>
        <dbReference type="ChEBI" id="CHEBI:176343"/>
        <dbReference type="ChEBI" id="CHEBI:176425"/>
        <dbReference type="ChEBI" id="CHEBI:456216"/>
        <dbReference type="EC" id="2.7.1.130"/>
    </reaction>
</comment>
<dbReference type="InterPro" id="IPR027417">
    <property type="entry name" value="P-loop_NTPase"/>
</dbReference>
<dbReference type="PANTHER" id="PTHR42724">
    <property type="entry name" value="TETRAACYLDISACCHARIDE 4'-KINASE"/>
    <property type="match status" value="1"/>
</dbReference>
<dbReference type="PANTHER" id="PTHR42724:SF1">
    <property type="entry name" value="TETRAACYLDISACCHARIDE 4'-KINASE, MITOCHONDRIAL-RELATED"/>
    <property type="match status" value="1"/>
</dbReference>
<dbReference type="Proteomes" id="UP000188604">
    <property type="component" value="Chromosome"/>
</dbReference>
<evidence type="ECO:0000313" key="14">
    <source>
        <dbReference type="EMBL" id="AQS87267.1"/>
    </source>
</evidence>
<evidence type="ECO:0000256" key="10">
    <source>
        <dbReference type="ARBA" id="ARBA00022840"/>
    </source>
</evidence>
<evidence type="ECO:0000256" key="8">
    <source>
        <dbReference type="ARBA" id="ARBA00022741"/>
    </source>
</evidence>
<keyword evidence="11 13" id="KW-0443">Lipid metabolism</keyword>
<dbReference type="HAMAP" id="MF_00409">
    <property type="entry name" value="LpxK"/>
    <property type="match status" value="1"/>
</dbReference>
<evidence type="ECO:0000256" key="4">
    <source>
        <dbReference type="ARBA" id="ARBA00016436"/>
    </source>
</evidence>
<keyword evidence="7 13" id="KW-0808">Transferase</keyword>
<dbReference type="KEGG" id="nch:A0U93_04165"/>
<keyword evidence="8 13" id="KW-0547">Nucleotide-binding</keyword>
<dbReference type="GO" id="GO:0005524">
    <property type="term" value="F:ATP binding"/>
    <property type="evidence" value="ECO:0007669"/>
    <property type="project" value="UniProtKB-UniRule"/>
</dbReference>
<keyword evidence="9 13" id="KW-0418">Kinase</keyword>
<reference evidence="14 15" key="1">
    <citation type="submission" date="2016-03" db="EMBL/GenBank/DDBJ databases">
        <title>Acetic acid bacteria sequencing.</title>
        <authorList>
            <person name="Brandt J."/>
            <person name="Jakob F."/>
            <person name="Vogel R.F."/>
        </authorList>
    </citation>
    <scope>NUCLEOTIDE SEQUENCE [LARGE SCALE GENOMIC DNA]</scope>
    <source>
        <strain evidence="14 15">NBRC 101099</strain>
    </source>
</reference>
<gene>
    <name evidence="13" type="primary">lpxK</name>
    <name evidence="14" type="ORF">A0U93_04165</name>
</gene>
<evidence type="ECO:0000256" key="5">
    <source>
        <dbReference type="ARBA" id="ARBA00022516"/>
    </source>
</evidence>
<proteinExistence type="inferred from homology"/>
<dbReference type="GO" id="GO:0009244">
    <property type="term" value="P:lipopolysaccharide core region biosynthetic process"/>
    <property type="evidence" value="ECO:0007669"/>
    <property type="project" value="TreeGrafter"/>
</dbReference>
<dbReference type="NCBIfam" id="TIGR00682">
    <property type="entry name" value="lpxK"/>
    <property type="match status" value="1"/>
</dbReference>
<dbReference type="SUPFAM" id="SSF52540">
    <property type="entry name" value="P-loop containing nucleoside triphosphate hydrolases"/>
    <property type="match status" value="1"/>
</dbReference>
<dbReference type="InterPro" id="IPR003758">
    <property type="entry name" value="LpxK"/>
</dbReference>
<dbReference type="EMBL" id="CP014691">
    <property type="protein sequence ID" value="AQS87267.1"/>
    <property type="molecule type" value="Genomic_DNA"/>
</dbReference>
<keyword evidence="10 13" id="KW-0067">ATP-binding</keyword>
<evidence type="ECO:0000256" key="9">
    <source>
        <dbReference type="ARBA" id="ARBA00022777"/>
    </source>
</evidence>
<evidence type="ECO:0000313" key="15">
    <source>
        <dbReference type="Proteomes" id="UP000188604"/>
    </source>
</evidence>
<feature type="binding site" evidence="13">
    <location>
        <begin position="55"/>
        <end position="62"/>
    </location>
    <ligand>
        <name>ATP</name>
        <dbReference type="ChEBI" id="CHEBI:30616"/>
    </ligand>
</feature>
<evidence type="ECO:0000256" key="1">
    <source>
        <dbReference type="ARBA" id="ARBA00002274"/>
    </source>
</evidence>
<evidence type="ECO:0000256" key="2">
    <source>
        <dbReference type="ARBA" id="ARBA00004870"/>
    </source>
</evidence>